<keyword evidence="10" id="KW-1185">Reference proteome</keyword>
<feature type="domain" description="PhoU" evidence="8">
    <location>
        <begin position="348"/>
        <end position="428"/>
    </location>
</feature>
<evidence type="ECO:0000256" key="4">
    <source>
        <dbReference type="ARBA" id="ARBA00022989"/>
    </source>
</evidence>
<gene>
    <name evidence="9" type="ORF">A4R35_21345</name>
</gene>
<feature type="transmembrane region" description="Helical" evidence="7">
    <location>
        <begin position="140"/>
        <end position="162"/>
    </location>
</feature>
<organism evidence="9 10">
    <name type="scientific">Thermogemmatispora tikiterensis</name>
    <dbReference type="NCBI Taxonomy" id="1825093"/>
    <lineage>
        <taxon>Bacteria</taxon>
        <taxon>Bacillati</taxon>
        <taxon>Chloroflexota</taxon>
        <taxon>Ktedonobacteria</taxon>
        <taxon>Thermogemmatisporales</taxon>
        <taxon>Thermogemmatisporaceae</taxon>
        <taxon>Thermogemmatispora</taxon>
    </lineage>
</organism>
<dbReference type="NCBIfam" id="NF037997">
    <property type="entry name" value="Na_Pi_symport"/>
    <property type="match status" value="1"/>
</dbReference>
<dbReference type="PANTHER" id="PTHR10010">
    <property type="entry name" value="SOLUTE CARRIER FAMILY 34 SODIUM PHOSPHATE , MEMBER 2-RELATED"/>
    <property type="match status" value="1"/>
</dbReference>
<dbReference type="InterPro" id="IPR026022">
    <property type="entry name" value="PhoU_dom"/>
</dbReference>
<keyword evidence="4 7" id="KW-1133">Transmembrane helix</keyword>
<dbReference type="OrthoDB" id="9763003at2"/>
<feature type="transmembrane region" description="Helical" evidence="7">
    <location>
        <begin position="174"/>
        <end position="207"/>
    </location>
</feature>
<reference evidence="9 10" key="1">
    <citation type="submission" date="2016-08" db="EMBL/GenBank/DDBJ databases">
        <title>Analysis of Carbohydrate Active Enzymes in Thermogemmatispora T81 Reveals Carbohydrate Degradation Ability.</title>
        <authorList>
            <person name="Tomazini A."/>
            <person name="Lal S."/>
            <person name="Stott M."/>
            <person name="Henrissat B."/>
            <person name="Polikarpov I."/>
            <person name="Sparling R."/>
            <person name="Levin D.B."/>
        </authorList>
    </citation>
    <scope>NUCLEOTIDE SEQUENCE [LARGE SCALE GENOMIC DNA]</scope>
    <source>
        <strain evidence="9 10">T81</strain>
    </source>
</reference>
<evidence type="ECO:0000256" key="3">
    <source>
        <dbReference type="ARBA" id="ARBA00022692"/>
    </source>
</evidence>
<evidence type="ECO:0000313" key="10">
    <source>
        <dbReference type="Proteomes" id="UP000248706"/>
    </source>
</evidence>
<dbReference type="GO" id="GO:0005886">
    <property type="term" value="C:plasma membrane"/>
    <property type="evidence" value="ECO:0007669"/>
    <property type="project" value="UniProtKB-SubCell"/>
</dbReference>
<comment type="caution">
    <text evidence="9">The sequence shown here is derived from an EMBL/GenBank/DDBJ whole genome shotgun (WGS) entry which is preliminary data.</text>
</comment>
<feature type="transmembrane region" description="Helical" evidence="7">
    <location>
        <begin position="111"/>
        <end position="128"/>
    </location>
</feature>
<dbReference type="GO" id="GO:0044341">
    <property type="term" value="P:sodium-dependent phosphate transport"/>
    <property type="evidence" value="ECO:0007669"/>
    <property type="project" value="InterPro"/>
</dbReference>
<sequence>MATTSNPTMVVGLLLGGALLLLYGLRLLSEAMQRAAGPRLQKATMALAQRPFMAFGVGVVVTALTQSSSATSSLLVELVNAELVPLTTAFVMILGTNVGSTLVVQLLAFHVTDYAIPIAGAGAALGLLTQHKPQRNLGQAAFGFGVILLGLAALQVGSAPIAASPVTAEVLRALMGAPLVLALLGLLLALAFASSAAAIGLVLVLTASGALSVFAALALLFGANIGSTLTALLTAISRPSITGRRLALLHTGTKSLGAAIALALLPLLTSLLARLGLEPVWQVALTHLTFNLALAAVFVPLAAPVTHLVTLLLPEQENQYEQPLGPRYLDPEALASPAVALGQATREVLRMADIVTEMLRLSMLAFEKPDARVPERINELDDELDQLNAAIKRYLTQLDESRLTREQVQRELALLYIITDLEAIGDIIDRQMMRLARRKQRRQVAFSEEGWQDLLNFHDEVTEALEQALAALASQDTSLANDFFVRKAELSKMKRQLHLRHVRRLQSGLSPSWESSAIHLDLLNALSRVLSHASNIAHAVRGDL</sequence>
<keyword evidence="6" id="KW-0175">Coiled coil</keyword>
<evidence type="ECO:0000256" key="2">
    <source>
        <dbReference type="ARBA" id="ARBA00022475"/>
    </source>
</evidence>
<evidence type="ECO:0000256" key="1">
    <source>
        <dbReference type="ARBA" id="ARBA00004651"/>
    </source>
</evidence>
<name>A0A328VQR5_9CHLR</name>
<protein>
    <submittedName>
        <fullName evidence="9">Sodium:phosphate symporter</fullName>
    </submittedName>
</protein>
<evidence type="ECO:0000259" key="8">
    <source>
        <dbReference type="Pfam" id="PF01895"/>
    </source>
</evidence>
<dbReference type="InterPro" id="IPR038078">
    <property type="entry name" value="PhoU-like_sf"/>
</dbReference>
<proteinExistence type="predicted"/>
<dbReference type="InterPro" id="IPR003841">
    <property type="entry name" value="Na/Pi_transpt"/>
</dbReference>
<feature type="transmembrane region" description="Helical" evidence="7">
    <location>
        <begin position="84"/>
        <end position="104"/>
    </location>
</feature>
<keyword evidence="3 7" id="KW-0812">Transmembrane</keyword>
<dbReference type="Pfam" id="PF01895">
    <property type="entry name" value="PhoU"/>
    <property type="match status" value="2"/>
</dbReference>
<dbReference type="RefSeq" id="WP_112433080.1">
    <property type="nucleotide sequence ID" value="NZ_MCIF01000002.1"/>
</dbReference>
<dbReference type="Pfam" id="PF02690">
    <property type="entry name" value="Na_Pi_cotrans"/>
    <property type="match status" value="2"/>
</dbReference>
<evidence type="ECO:0000256" key="5">
    <source>
        <dbReference type="ARBA" id="ARBA00023136"/>
    </source>
</evidence>
<evidence type="ECO:0000256" key="7">
    <source>
        <dbReference type="SAM" id="Phobius"/>
    </source>
</evidence>
<feature type="transmembrane region" description="Helical" evidence="7">
    <location>
        <begin position="289"/>
        <end position="313"/>
    </location>
</feature>
<evidence type="ECO:0000256" key="6">
    <source>
        <dbReference type="SAM" id="Coils"/>
    </source>
</evidence>
<dbReference type="Gene3D" id="1.20.58.220">
    <property type="entry name" value="Phosphate transport system protein phou homolog 2, domain 2"/>
    <property type="match status" value="1"/>
</dbReference>
<dbReference type="GO" id="GO:0005436">
    <property type="term" value="F:sodium:phosphate symporter activity"/>
    <property type="evidence" value="ECO:0007669"/>
    <property type="project" value="InterPro"/>
</dbReference>
<dbReference type="Proteomes" id="UP000248706">
    <property type="component" value="Unassembled WGS sequence"/>
</dbReference>
<evidence type="ECO:0000313" key="9">
    <source>
        <dbReference type="EMBL" id="RAQ98100.1"/>
    </source>
</evidence>
<accession>A0A328VQR5</accession>
<feature type="transmembrane region" description="Helical" evidence="7">
    <location>
        <begin position="256"/>
        <end position="277"/>
    </location>
</feature>
<feature type="transmembrane region" description="Helical" evidence="7">
    <location>
        <begin position="6"/>
        <end position="25"/>
    </location>
</feature>
<comment type="subcellular location">
    <subcellularLocation>
        <location evidence="1">Cell membrane</location>
        <topology evidence="1">Multi-pass membrane protein</topology>
    </subcellularLocation>
</comment>
<feature type="coiled-coil region" evidence="6">
    <location>
        <begin position="377"/>
        <end position="411"/>
    </location>
</feature>
<feature type="domain" description="PhoU" evidence="8">
    <location>
        <begin position="457"/>
        <end position="539"/>
    </location>
</feature>
<dbReference type="SUPFAM" id="SSF109755">
    <property type="entry name" value="PhoU-like"/>
    <property type="match status" value="1"/>
</dbReference>
<dbReference type="PANTHER" id="PTHR10010:SF46">
    <property type="entry name" value="SODIUM-DEPENDENT PHOSPHATE TRANSPORT PROTEIN 2B"/>
    <property type="match status" value="1"/>
</dbReference>
<keyword evidence="5 7" id="KW-0472">Membrane</keyword>
<dbReference type="EMBL" id="MCIF01000002">
    <property type="protein sequence ID" value="RAQ98100.1"/>
    <property type="molecule type" value="Genomic_DNA"/>
</dbReference>
<keyword evidence="2" id="KW-1003">Cell membrane</keyword>
<dbReference type="AlphaFoldDB" id="A0A328VQR5"/>